<feature type="domain" description="DUF1541" evidence="2">
    <location>
        <begin position="148"/>
        <end position="198"/>
    </location>
</feature>
<keyword evidence="1" id="KW-0732">Signal</keyword>
<feature type="signal peptide" evidence="1">
    <location>
        <begin position="1"/>
        <end position="27"/>
    </location>
</feature>
<evidence type="ECO:0000256" key="1">
    <source>
        <dbReference type="SAM" id="SignalP"/>
    </source>
</evidence>
<protein>
    <submittedName>
        <fullName evidence="3">DUF1541 domain-containing protein</fullName>
    </submittedName>
</protein>
<feature type="domain" description="DUF1541" evidence="2">
    <location>
        <begin position="85"/>
        <end position="135"/>
    </location>
</feature>
<dbReference type="EMBL" id="QUAM01000003">
    <property type="protein sequence ID" value="TPR14181.1"/>
    <property type="molecule type" value="Genomic_DNA"/>
</dbReference>
<dbReference type="Gene3D" id="2.30.30.1210">
    <property type="entry name" value="Domain of unknown function DUF1541"/>
    <property type="match status" value="1"/>
</dbReference>
<evidence type="ECO:0000313" key="3">
    <source>
        <dbReference type="EMBL" id="TPR14181.1"/>
    </source>
</evidence>
<keyword evidence="4" id="KW-1185">Reference proteome</keyword>
<gene>
    <name evidence="3" type="ORF">DY048_04340</name>
</gene>
<feature type="chain" id="PRO_5045306163" evidence="1">
    <location>
        <begin position="28"/>
        <end position="204"/>
    </location>
</feature>
<evidence type="ECO:0000259" key="2">
    <source>
        <dbReference type="Pfam" id="PF07563"/>
    </source>
</evidence>
<name>A0ABY2YTX0_9LACO</name>
<organism evidence="3 4">
    <name type="scientific">Apilactobacillus timberlakei</name>
    <dbReference type="NCBI Taxonomy" id="2008380"/>
    <lineage>
        <taxon>Bacteria</taxon>
        <taxon>Bacillati</taxon>
        <taxon>Bacillota</taxon>
        <taxon>Bacilli</taxon>
        <taxon>Lactobacillales</taxon>
        <taxon>Lactobacillaceae</taxon>
        <taxon>Apilactobacillus</taxon>
    </lineage>
</organism>
<reference evidence="3 4" key="1">
    <citation type="submission" date="2018-08" db="EMBL/GenBank/DDBJ databases">
        <title>Comparative genomics of wild bee and flower associated Lactobacillus reveals potential adaptation to the bee host.</title>
        <authorList>
            <person name="Vuong H.Q."/>
            <person name="Mcfrederick Q.S."/>
        </authorList>
    </citation>
    <scope>NUCLEOTIDE SEQUENCE [LARGE SCALE GENOMIC DNA]</scope>
    <source>
        <strain evidence="3 4">HV_04</strain>
    </source>
</reference>
<sequence length="204" mass="22357">MKVSKVLATTSMAALALSLFGGVGANASMNKEMHHTDKSSMNMKSMHTKDKKKSMHMMKMDGLTMNMNSAMPKGLKKDTHAKFHVGEKVILKADHMKGMKNAKATVAGVYKTKLYKIDFKPTNGSKEVKNHKWVVASELSAKGALKAGKSVTVKADHMYGMKGAKGKIVSVNKGPAYTVNFKDKQTGMNIKNHKWLVQSELKAK</sequence>
<accession>A0ABY2YTX0</accession>
<dbReference type="Pfam" id="PF07563">
    <property type="entry name" value="DUF1541"/>
    <property type="match status" value="2"/>
</dbReference>
<proteinExistence type="predicted"/>
<dbReference type="Proteomes" id="UP000767392">
    <property type="component" value="Unassembled WGS sequence"/>
</dbReference>
<dbReference type="RefSeq" id="WP_105987908.1">
    <property type="nucleotide sequence ID" value="NZ_POST01000003.1"/>
</dbReference>
<evidence type="ECO:0000313" key="4">
    <source>
        <dbReference type="Proteomes" id="UP000767392"/>
    </source>
</evidence>
<comment type="caution">
    <text evidence="3">The sequence shown here is derived from an EMBL/GenBank/DDBJ whole genome shotgun (WGS) entry which is preliminary data.</text>
</comment>
<dbReference type="InterPro" id="IPR011438">
    <property type="entry name" value="DUF1541"/>
</dbReference>